<reference evidence="2 3" key="1">
    <citation type="submission" date="2024-04" db="EMBL/GenBank/DDBJ databases">
        <title>Polymorphospora sp. isolated from Baiyangdian Lake in Xiong'an New Area.</title>
        <authorList>
            <person name="Zhang X."/>
            <person name="Liu J."/>
        </authorList>
    </citation>
    <scope>NUCLEOTIDE SEQUENCE [LARGE SCALE GENOMIC DNA]</scope>
    <source>
        <strain evidence="2 3">2-325</strain>
    </source>
</reference>
<keyword evidence="3" id="KW-1185">Reference proteome</keyword>
<feature type="region of interest" description="Disordered" evidence="1">
    <location>
        <begin position="495"/>
        <end position="529"/>
    </location>
</feature>
<name>A0ABV5CRT5_9ACTN</name>
<evidence type="ECO:0000313" key="3">
    <source>
        <dbReference type="Proteomes" id="UP001582793"/>
    </source>
</evidence>
<dbReference type="EMBL" id="JBCGDC010000037">
    <property type="protein sequence ID" value="MFB6394444.1"/>
    <property type="molecule type" value="Genomic_DNA"/>
</dbReference>
<organism evidence="2 3">
    <name type="scientific">Polymorphospora lycopeni</name>
    <dbReference type="NCBI Taxonomy" id="3140240"/>
    <lineage>
        <taxon>Bacteria</taxon>
        <taxon>Bacillati</taxon>
        <taxon>Actinomycetota</taxon>
        <taxon>Actinomycetes</taxon>
        <taxon>Micromonosporales</taxon>
        <taxon>Micromonosporaceae</taxon>
        <taxon>Polymorphospora</taxon>
    </lineage>
</organism>
<dbReference type="Gene3D" id="3.40.50.720">
    <property type="entry name" value="NAD(P)-binding Rossmann-like Domain"/>
    <property type="match status" value="1"/>
</dbReference>
<dbReference type="InterPro" id="IPR035985">
    <property type="entry name" value="Ubiquitin-activating_enz"/>
</dbReference>
<evidence type="ECO:0000313" key="2">
    <source>
        <dbReference type="EMBL" id="MFB6394444.1"/>
    </source>
</evidence>
<proteinExistence type="predicted"/>
<comment type="caution">
    <text evidence="2">The sequence shown here is derived from an EMBL/GenBank/DDBJ whole genome shotgun (WGS) entry which is preliminary data.</text>
</comment>
<dbReference type="NCBIfam" id="TIGR03882">
    <property type="entry name" value="cyclo_dehyd_2"/>
    <property type="match status" value="1"/>
</dbReference>
<dbReference type="Proteomes" id="UP001582793">
    <property type="component" value="Unassembled WGS sequence"/>
</dbReference>
<sequence>MRAKLRDDLMYVATDAGVYLETGTTSTEISGGAAYGLIRRIAPHLDGSRTVAELTESLPANQQRLVTDLVAMLVHRGIARDLDREPPHRLQDWELTRYRQAISFAEHTADAPLHRFESFRNSRVLLIGAGPGLAALVQTLFDLGLLTATLVETAESPTEQAACQRILDRCRADDPTVELSLRPELADGAALAAVVGEYDAVLHCTDRLMAGRALTLNRVARAHGVPVLHALATAGSAWVGPTGGGAVGGCWECAVRSLHGTSPSGEAPLETDHPDAVAEYLTAPVGALIGTALGFGYFRHAVGAETTATNRMTHIDLESAVTSEHLLGVHPRCRSCRGSVPAEPLAERIAVMARRTPVDAETFATRVATMIDPRLGPILDIGTGRQSQMSVSCIEATVADVAGTGTGPTTVTAIGNSRRQALSRAAVAAVESLAERAATVTDTGPAGTTDLPHWWDPATGEVVPAEPTGPLVAAGFTWAEAQGRALLRLRRSAATAPDAGHLPGPPDPAGSTPDPAVSVGSTLDPAHWPEPVRTMAADMSVLGHDLHAWRDASSTPTVFVGTASGWLAHTTAPDTDTALEQAMQAAVAGLTGRSPAGADVGPDLGAGDWDTWLAPLLKELTDSGQRLLLRPVDHLPDTHVLPFLVEAMLAPGPGSIG</sequence>
<dbReference type="RefSeq" id="WP_375734601.1">
    <property type="nucleotide sequence ID" value="NZ_JBCGDC010000037.1"/>
</dbReference>
<evidence type="ECO:0000256" key="1">
    <source>
        <dbReference type="SAM" id="MobiDB-lite"/>
    </source>
</evidence>
<dbReference type="InterPro" id="IPR022291">
    <property type="entry name" value="Bacteriocin_synth_cyclodeHase"/>
</dbReference>
<accession>A0ABV5CRT5</accession>
<gene>
    <name evidence="2" type="ORF">AAFH96_15190</name>
</gene>
<protein>
    <submittedName>
        <fullName evidence="2">TOMM leader peptide-binding protein</fullName>
    </submittedName>
</protein>
<dbReference type="SUPFAM" id="SSF69572">
    <property type="entry name" value="Activating enzymes of the ubiquitin-like proteins"/>
    <property type="match status" value="1"/>
</dbReference>